<reference evidence="2 3" key="1">
    <citation type="journal article" date="2005" name="Int. J. Syst. Evol. Microbiol.">
        <title>Bacillus cibi sp. nov., isolated from jeotgal, a traditional Korean fermented seafood.</title>
        <authorList>
            <person name="Yoon J.H."/>
            <person name="Lee C.H."/>
            <person name="Oh T.K."/>
        </authorList>
    </citation>
    <scope>NUCLEOTIDE SEQUENCE [LARGE SCALE GENOMIC DNA]</scope>
    <source>
        <strain evidence="2 3">DSM 16189</strain>
    </source>
</reference>
<dbReference type="RefSeq" id="WP_029567124.1">
    <property type="nucleotide sequence ID" value="NZ_CP176757.1"/>
</dbReference>
<comment type="caution">
    <text evidence="2">The sequence shown here is derived from an EMBL/GenBank/DDBJ whole genome shotgun (WGS) entry which is preliminary data.</text>
</comment>
<dbReference type="AlphaFoldDB" id="A0A084GJQ5"/>
<evidence type="ECO:0000313" key="2">
    <source>
        <dbReference type="EMBL" id="KEZ47567.1"/>
    </source>
</evidence>
<dbReference type="Proteomes" id="UP000028549">
    <property type="component" value="Unassembled WGS sequence"/>
</dbReference>
<dbReference type="STRING" id="246786.GS18_0219480"/>
<sequence length="264" mass="30380">MEIILDHLVHFTDRHPLQAAEFFKKQGLTAVMGGRHEKWGSYNSLCYFSDLAYLEFLSIEDRKKANGSDNPLIHRLLKQRAEGLGQIALRSDNLEHVKAELEENGLETGEIIEASRKREDGSLLEWKMLFIEQSDDEAPLPFFIEWKQSEDERKHDLHSSGALSAKNTEVAVAKVHYIVRDLNAAVLKWRKYFDLPRGEEAVYDEWRARIYTISLPSFQLVFAEPSGDGLVQQMLERKGEGPYLAEFDPPVFGSYYQVHGSMYK</sequence>
<protein>
    <recommendedName>
        <fullName evidence="1">Glyoxalase-like domain-containing protein</fullName>
    </recommendedName>
</protein>
<dbReference type="Gene3D" id="3.10.180.10">
    <property type="entry name" value="2,3-Dihydroxybiphenyl 1,2-Dioxygenase, domain 1"/>
    <property type="match status" value="1"/>
</dbReference>
<gene>
    <name evidence="2" type="ORF">GS18_0219480</name>
</gene>
<accession>A0A084GJQ5</accession>
<dbReference type="EMBL" id="JNVC02000019">
    <property type="protein sequence ID" value="KEZ47567.1"/>
    <property type="molecule type" value="Genomic_DNA"/>
</dbReference>
<dbReference type="PANTHER" id="PTHR40265:SF1">
    <property type="entry name" value="GLYOXALASE-LIKE DOMAIN-CONTAINING PROTEIN"/>
    <property type="match status" value="1"/>
</dbReference>
<dbReference type="SUPFAM" id="SSF54593">
    <property type="entry name" value="Glyoxalase/Bleomycin resistance protein/Dihydroxybiphenyl dioxygenase"/>
    <property type="match status" value="1"/>
</dbReference>
<keyword evidence="3" id="KW-1185">Reference proteome</keyword>
<dbReference type="PANTHER" id="PTHR40265">
    <property type="entry name" value="BLL2707 PROTEIN"/>
    <property type="match status" value="1"/>
</dbReference>
<proteinExistence type="predicted"/>
<evidence type="ECO:0000259" key="1">
    <source>
        <dbReference type="Pfam" id="PF13468"/>
    </source>
</evidence>
<dbReference type="Pfam" id="PF13468">
    <property type="entry name" value="Glyoxalase_3"/>
    <property type="match status" value="1"/>
</dbReference>
<dbReference type="InterPro" id="IPR025870">
    <property type="entry name" value="Glyoxalase-like_dom"/>
</dbReference>
<dbReference type="InterPro" id="IPR029068">
    <property type="entry name" value="Glyas_Bleomycin-R_OHBP_Dase"/>
</dbReference>
<feature type="domain" description="Glyoxalase-like" evidence="1">
    <location>
        <begin position="5"/>
        <end position="192"/>
    </location>
</feature>
<organism evidence="2 3">
    <name type="scientific">Metabacillus indicus</name>
    <name type="common">Bacillus indicus</name>
    <dbReference type="NCBI Taxonomy" id="246786"/>
    <lineage>
        <taxon>Bacteria</taxon>
        <taxon>Bacillati</taxon>
        <taxon>Bacillota</taxon>
        <taxon>Bacilli</taxon>
        <taxon>Bacillales</taxon>
        <taxon>Bacillaceae</taxon>
        <taxon>Metabacillus</taxon>
    </lineage>
</organism>
<evidence type="ECO:0000313" key="3">
    <source>
        <dbReference type="Proteomes" id="UP000028549"/>
    </source>
</evidence>
<dbReference type="OrthoDB" id="9111355at2"/>
<name>A0A084GJQ5_METID</name>